<evidence type="ECO:0000256" key="1">
    <source>
        <dbReference type="SAM" id="MobiDB-lite"/>
    </source>
</evidence>
<evidence type="ECO:0000313" key="3">
    <source>
        <dbReference type="Proteomes" id="UP001152320"/>
    </source>
</evidence>
<protein>
    <submittedName>
        <fullName evidence="2">Uncharacterized protein</fullName>
    </submittedName>
</protein>
<organism evidence="2 3">
    <name type="scientific">Holothuria leucospilota</name>
    <name type="common">Black long sea cucumber</name>
    <name type="synonym">Mertensiothuria leucospilota</name>
    <dbReference type="NCBI Taxonomy" id="206669"/>
    <lineage>
        <taxon>Eukaryota</taxon>
        <taxon>Metazoa</taxon>
        <taxon>Echinodermata</taxon>
        <taxon>Eleutherozoa</taxon>
        <taxon>Echinozoa</taxon>
        <taxon>Holothuroidea</taxon>
        <taxon>Aspidochirotacea</taxon>
        <taxon>Aspidochirotida</taxon>
        <taxon>Holothuriidae</taxon>
        <taxon>Holothuria</taxon>
    </lineage>
</organism>
<reference evidence="2" key="1">
    <citation type="submission" date="2021-10" db="EMBL/GenBank/DDBJ databases">
        <title>Tropical sea cucumber genome reveals ecological adaptation and Cuvierian tubules defense mechanism.</title>
        <authorList>
            <person name="Chen T."/>
        </authorList>
    </citation>
    <scope>NUCLEOTIDE SEQUENCE</scope>
    <source>
        <strain evidence="2">Nanhai2018</strain>
        <tissue evidence="2">Muscle</tissue>
    </source>
</reference>
<comment type="caution">
    <text evidence="2">The sequence shown here is derived from an EMBL/GenBank/DDBJ whole genome shotgun (WGS) entry which is preliminary data.</text>
</comment>
<dbReference type="AlphaFoldDB" id="A0A9Q0YD51"/>
<sequence>MQSFQITMPKATKSKKGVAVTIRTPGAVTVKVSGPKSASQKRTGVVAKPKNKAVVPYRPPKVKPAPKKTTTTVTKRVTQTITVKKTISKK</sequence>
<dbReference type="EMBL" id="JAIZAY010000022">
    <property type="protein sequence ID" value="KAJ8020587.1"/>
    <property type="molecule type" value="Genomic_DNA"/>
</dbReference>
<name>A0A9Q0YD51_HOLLE</name>
<feature type="region of interest" description="Disordered" evidence="1">
    <location>
        <begin position="55"/>
        <end position="74"/>
    </location>
</feature>
<gene>
    <name evidence="2" type="ORF">HOLleu_40219</name>
</gene>
<feature type="region of interest" description="Disordered" evidence="1">
    <location>
        <begin position="31"/>
        <end position="50"/>
    </location>
</feature>
<accession>A0A9Q0YD51</accession>
<dbReference type="Proteomes" id="UP001152320">
    <property type="component" value="Chromosome 22"/>
</dbReference>
<proteinExistence type="predicted"/>
<evidence type="ECO:0000313" key="2">
    <source>
        <dbReference type="EMBL" id="KAJ8020587.1"/>
    </source>
</evidence>
<keyword evidence="3" id="KW-1185">Reference proteome</keyword>